<name>A0A0A7LFZ8_9ARCH</name>
<dbReference type="InterPro" id="IPR041682">
    <property type="entry name" value="AAA_14"/>
</dbReference>
<dbReference type="HOGENOM" id="CLU_041527_1_1_2"/>
<feature type="domain" description="AAA" evidence="1">
    <location>
        <begin position="25"/>
        <end position="152"/>
    </location>
</feature>
<keyword evidence="4" id="KW-1185">Reference proteome</keyword>
<gene>
    <name evidence="3" type="ORF">Mpt1_c13460</name>
</gene>
<dbReference type="PANTHER" id="PTHR33295:SF20">
    <property type="entry name" value="ATPASE"/>
    <property type="match status" value="1"/>
</dbReference>
<dbReference type="STRING" id="1577791.Mpt1_c13460"/>
<dbReference type="KEGG" id="mear:Mpt1_c13460"/>
<dbReference type="GeneID" id="24819007"/>
<evidence type="ECO:0000259" key="2">
    <source>
        <dbReference type="Pfam" id="PF13635"/>
    </source>
</evidence>
<evidence type="ECO:0000259" key="1">
    <source>
        <dbReference type="Pfam" id="PF13173"/>
    </source>
</evidence>
<evidence type="ECO:0000313" key="3">
    <source>
        <dbReference type="EMBL" id="AIZ57207.1"/>
    </source>
</evidence>
<sequence length="395" mass="44944">MAKDIVIRSDYLEKLSRYKDQVDLVKIITGMRRCGKSTLMRQYRDLLVKNGVSKESIHNIDLNSKTNEHLLDADTLYEHLMSKVSVERSYFLLDEIQNVTGWERVIDSLLVDTDADIYLTGSNARLLSVELATHLTGRSVSINMLPLSFKEFKELNALKDDESAFNDYLSIGSMPIIRKSMSGEDAFDILGAIRSDIMVNDISVRKKMTDVSTLRRVIDYLFSEIGNPISGNSISKQLRIDNKTAESYLEAICEALMFYQAKRYDMRGKMILTTPSKYYCTDMGMRNASIGEYSRDIGRSIENLVFLELLRRGYNVQVGKLGDAEIDFVADKGGQREYYQVSMTVLDENIEKRETRPLAGMNDGNARVILTMDRVGLGTYNGIQRVNIIDWLLSK</sequence>
<evidence type="ECO:0000313" key="4">
    <source>
        <dbReference type="Proteomes" id="UP000030787"/>
    </source>
</evidence>
<proteinExistence type="predicted"/>
<dbReference type="EMBL" id="CP010070">
    <property type="protein sequence ID" value="AIZ57207.1"/>
    <property type="molecule type" value="Genomic_DNA"/>
</dbReference>
<dbReference type="Pfam" id="PF13173">
    <property type="entry name" value="AAA_14"/>
    <property type="match status" value="1"/>
</dbReference>
<dbReference type="Pfam" id="PF13635">
    <property type="entry name" value="DUF4143"/>
    <property type="match status" value="1"/>
</dbReference>
<accession>A0A0A7LFZ8</accession>
<evidence type="ECO:0008006" key="5">
    <source>
        <dbReference type="Google" id="ProtNLM"/>
    </source>
</evidence>
<dbReference type="RefSeq" id="WP_052399329.1">
    <property type="nucleotide sequence ID" value="NZ_CP010070.1"/>
</dbReference>
<dbReference type="PANTHER" id="PTHR33295">
    <property type="entry name" value="ATPASE"/>
    <property type="match status" value="1"/>
</dbReference>
<protein>
    <recommendedName>
        <fullName evidence="5">Archaeal ATPase</fullName>
    </recommendedName>
</protein>
<dbReference type="SUPFAM" id="SSF52540">
    <property type="entry name" value="P-loop containing nucleoside triphosphate hydrolases"/>
    <property type="match status" value="1"/>
</dbReference>
<dbReference type="AlphaFoldDB" id="A0A0A7LFZ8"/>
<dbReference type="OrthoDB" id="371918at2157"/>
<dbReference type="Proteomes" id="UP000030787">
    <property type="component" value="Chromosome"/>
</dbReference>
<feature type="domain" description="DUF4143" evidence="2">
    <location>
        <begin position="200"/>
        <end position="340"/>
    </location>
</feature>
<organism evidence="3 4">
    <name type="scientific">Candidatus Methanoplasma termitum</name>
    <dbReference type="NCBI Taxonomy" id="1577791"/>
    <lineage>
        <taxon>Archaea</taxon>
        <taxon>Methanobacteriati</taxon>
        <taxon>Thermoplasmatota</taxon>
        <taxon>Thermoplasmata</taxon>
        <taxon>Methanomassiliicoccales</taxon>
        <taxon>Methanomassiliicoccaceae</taxon>
        <taxon>Candidatus Methanoplasma</taxon>
    </lineage>
</organism>
<dbReference type="InterPro" id="IPR025420">
    <property type="entry name" value="DUF4143"/>
</dbReference>
<reference evidence="3 4" key="1">
    <citation type="journal article" date="2014" name="Appl. Environ. Microbiol.">
        <title>Comparative Genome Analysis of 'Candidatus Methanoplasma termitum' Indicates a New Mode of Energy Metabolism in the Seventh Order of Methanogens.</title>
        <authorList>
            <person name="Lang K."/>
            <person name="Schuldes J."/>
            <person name="Klingl A."/>
            <person name="Poehlein A."/>
            <person name="Daniel R."/>
            <person name="Brune A."/>
        </authorList>
    </citation>
    <scope>NUCLEOTIDE SEQUENCE [LARGE SCALE GENOMIC DNA]</scope>
    <source>
        <strain evidence="4">Mpt1</strain>
    </source>
</reference>
<dbReference type="InterPro" id="IPR027417">
    <property type="entry name" value="P-loop_NTPase"/>
</dbReference>